<sequence length="283" mass="33287">NTFGIFQDKYPFFSDKKWNIRLEELKNNINNIKKEDPTILAQFLASSSETITQICLIFIDLLPNTHSNEMFLFFSKRITDLKLHLPMKEKITKNDAIIDLLYEFAKQKKGKIFSSTLKFFNVLIPDKLDVDKFEEYLDSCTVSSLIEKQAIKESKKIIEEYKNSLNFSQKFDKPIENFVQEDKNMFIEEEHKIIHEEFVEEGNKNGHNEENISVVECEQSLSILNINESFAFYEGRIKDGQNIEKYLNNEEIKFLKESDLTKIQTKIIKEYSDFILQGQVKSN</sequence>
<dbReference type="Proteomes" id="UP000030655">
    <property type="component" value="Unassembled WGS sequence"/>
</dbReference>
<protein>
    <submittedName>
        <fullName evidence="1">Uncharacterized protein</fullName>
    </submittedName>
</protein>
<reference evidence="1 2" key="2">
    <citation type="submission" date="2014-03" db="EMBL/GenBank/DDBJ databases">
        <title>The Genome Sequence of Anncaliia algerae insect isolate PRA339.</title>
        <authorList>
            <consortium name="The Broad Institute Genome Sequencing Platform"/>
            <consortium name="The Broad Institute Genome Sequencing Center for Infectious Disease"/>
            <person name="Cuomo C."/>
            <person name="Becnel J."/>
            <person name="Sanscrainte N."/>
            <person name="Walker B."/>
            <person name="Young S.K."/>
            <person name="Zeng Q."/>
            <person name="Gargeya S."/>
            <person name="Fitzgerald M."/>
            <person name="Haas B."/>
            <person name="Abouelleil A."/>
            <person name="Alvarado L."/>
            <person name="Arachchi H.M."/>
            <person name="Berlin A.M."/>
            <person name="Chapman S.B."/>
            <person name="Dewar J."/>
            <person name="Goldberg J."/>
            <person name="Griggs A."/>
            <person name="Gujja S."/>
            <person name="Hansen M."/>
            <person name="Howarth C."/>
            <person name="Imamovic A."/>
            <person name="Larimer J."/>
            <person name="McCowan C."/>
            <person name="Murphy C."/>
            <person name="Neiman D."/>
            <person name="Pearson M."/>
            <person name="Priest M."/>
            <person name="Roberts A."/>
            <person name="Saif S."/>
            <person name="Shea T."/>
            <person name="Sisk P."/>
            <person name="Sykes S."/>
            <person name="Wortman J."/>
            <person name="Nusbaum C."/>
            <person name="Birren B."/>
        </authorList>
    </citation>
    <scope>NUCLEOTIDE SEQUENCE [LARGE SCALE GENOMIC DNA]</scope>
    <source>
        <strain evidence="1 2">PRA339</strain>
    </source>
</reference>
<keyword evidence="2" id="KW-1185">Reference proteome</keyword>
<dbReference type="AlphaFoldDB" id="A0A059F625"/>
<dbReference type="EMBL" id="KK365130">
    <property type="protein sequence ID" value="KCZ82459.1"/>
    <property type="molecule type" value="Genomic_DNA"/>
</dbReference>
<reference evidence="2" key="1">
    <citation type="submission" date="2013-02" db="EMBL/GenBank/DDBJ databases">
        <authorList>
            <consortium name="The Broad Institute Genome Sequencing Platform"/>
            <person name="Cuomo C."/>
            <person name="Becnel J."/>
            <person name="Sanscrainte N."/>
            <person name="Walker B."/>
            <person name="Young S.K."/>
            <person name="Zeng Q."/>
            <person name="Gargeya S."/>
            <person name="Fitzgerald M."/>
            <person name="Haas B."/>
            <person name="Abouelleil A."/>
            <person name="Alvarado L."/>
            <person name="Arachchi H.M."/>
            <person name="Berlin A.M."/>
            <person name="Chapman S.B."/>
            <person name="Dewar J."/>
            <person name="Goldberg J."/>
            <person name="Griggs A."/>
            <person name="Gujja S."/>
            <person name="Hansen M."/>
            <person name="Howarth C."/>
            <person name="Imamovic A."/>
            <person name="Larimer J."/>
            <person name="McCowan C."/>
            <person name="Murphy C."/>
            <person name="Neiman D."/>
            <person name="Pearson M."/>
            <person name="Priest M."/>
            <person name="Roberts A."/>
            <person name="Saif S."/>
            <person name="Shea T."/>
            <person name="Sisk P."/>
            <person name="Sykes S."/>
            <person name="Wortman J."/>
            <person name="Nusbaum C."/>
            <person name="Birren B."/>
        </authorList>
    </citation>
    <scope>NUCLEOTIDE SEQUENCE [LARGE SCALE GENOMIC DNA]</scope>
    <source>
        <strain evidence="2">PRA339</strain>
    </source>
</reference>
<dbReference type="VEuPathDB" id="MicrosporidiaDB:H312_00117"/>
<proteinExistence type="predicted"/>
<evidence type="ECO:0000313" key="2">
    <source>
        <dbReference type="Proteomes" id="UP000030655"/>
    </source>
</evidence>
<evidence type="ECO:0000313" key="1">
    <source>
        <dbReference type="EMBL" id="KCZ82459.1"/>
    </source>
</evidence>
<name>A0A059F625_9MICR</name>
<accession>A0A059F625</accession>
<feature type="non-terminal residue" evidence="1">
    <location>
        <position position="1"/>
    </location>
</feature>
<dbReference type="HOGENOM" id="CLU_985341_0_0_1"/>
<gene>
    <name evidence="1" type="ORF">H312_00117</name>
</gene>
<organism evidence="1 2">
    <name type="scientific">Anncaliia algerae PRA339</name>
    <dbReference type="NCBI Taxonomy" id="1288291"/>
    <lineage>
        <taxon>Eukaryota</taxon>
        <taxon>Fungi</taxon>
        <taxon>Fungi incertae sedis</taxon>
        <taxon>Microsporidia</taxon>
        <taxon>Tubulinosematoidea</taxon>
        <taxon>Tubulinosematidae</taxon>
        <taxon>Anncaliia</taxon>
    </lineage>
</organism>